<dbReference type="AlphaFoldDB" id="A0A1M6VVN0"/>
<keyword evidence="2" id="KW-1185">Reference proteome</keyword>
<feature type="non-terminal residue" evidence="1">
    <location>
        <position position="1"/>
    </location>
</feature>
<protein>
    <recommendedName>
        <fullName evidence="3">Protein-L-isoaspartate(D-aspartate) O-methyltransferase</fullName>
    </recommendedName>
</protein>
<gene>
    <name evidence="1" type="ORF">SAMN05421803_13739</name>
</gene>
<dbReference type="Proteomes" id="UP000184452">
    <property type="component" value="Unassembled WGS sequence"/>
</dbReference>
<dbReference type="EMBL" id="FQZK01000037">
    <property type="protein sequence ID" value="SHK85527.1"/>
    <property type="molecule type" value="Genomic_DNA"/>
</dbReference>
<evidence type="ECO:0000313" key="2">
    <source>
        <dbReference type="Proteomes" id="UP000184452"/>
    </source>
</evidence>
<evidence type="ECO:0000313" key="1">
    <source>
        <dbReference type="EMBL" id="SHK85527.1"/>
    </source>
</evidence>
<organism evidence="1 2">
    <name type="scientific">Nocardiopsis flavescens</name>
    <dbReference type="NCBI Taxonomy" id="758803"/>
    <lineage>
        <taxon>Bacteria</taxon>
        <taxon>Bacillati</taxon>
        <taxon>Actinomycetota</taxon>
        <taxon>Actinomycetes</taxon>
        <taxon>Streptosporangiales</taxon>
        <taxon>Nocardiopsidaceae</taxon>
        <taxon>Nocardiopsis</taxon>
    </lineage>
</organism>
<name>A0A1M6VVN0_9ACTN</name>
<evidence type="ECO:0008006" key="3">
    <source>
        <dbReference type="Google" id="ProtNLM"/>
    </source>
</evidence>
<sequence length="132" mass="14891">APSPDAPAEHTERVVDDPRQDWLDGERALLLSLLVPDWGYGMRIETGAVEPHVWIGSTSCPSWLRLHAHGRVESAGPRRLWTEFTDALVWWKAQGEPDLSDFGLTVDRGRALQRVWLGNPHTPVWTTHRTPA</sequence>
<accession>A0A1M6VVN0</accession>
<proteinExistence type="predicted"/>
<reference evidence="1 2" key="1">
    <citation type="submission" date="2016-11" db="EMBL/GenBank/DDBJ databases">
        <authorList>
            <person name="Jaros S."/>
            <person name="Januszkiewicz K."/>
            <person name="Wedrychowicz H."/>
        </authorList>
    </citation>
    <scope>NUCLEOTIDE SEQUENCE [LARGE SCALE GENOMIC DNA]</scope>
    <source>
        <strain evidence="1 2">CGMCC 4.5723</strain>
    </source>
</reference>